<proteinExistence type="predicted"/>
<name>A0AAD5M126_PARTN</name>
<accession>A0AAD5M126</accession>
<keyword evidence="2" id="KW-1185">Reference proteome</keyword>
<sequence>MKTLAKPAVKSNKPPIFKGKRTVVGSTYSTGAKTPASAVSSNLREIEVTANQNIEELVHEDLEEVVKSLVSEVMSKVETEIVCENPVKVVGKSIVESGDNERPRM</sequence>
<comment type="caution">
    <text evidence="1">The sequence shown here is derived from an EMBL/GenBank/DDBJ whole genome shotgun (WGS) entry which is preliminary data.</text>
</comment>
<evidence type="ECO:0000313" key="1">
    <source>
        <dbReference type="EMBL" id="KAJ1350282.1"/>
    </source>
</evidence>
<reference evidence="1" key="1">
    <citation type="submission" date="2021-06" db="EMBL/GenBank/DDBJ databases">
        <title>Parelaphostrongylus tenuis whole genome reference sequence.</title>
        <authorList>
            <person name="Garwood T.J."/>
            <person name="Larsen P.A."/>
            <person name="Fountain-Jones N.M."/>
            <person name="Garbe J.R."/>
            <person name="Macchietto M.G."/>
            <person name="Kania S.A."/>
            <person name="Gerhold R.W."/>
            <person name="Richards J.E."/>
            <person name="Wolf T.M."/>
        </authorList>
    </citation>
    <scope>NUCLEOTIDE SEQUENCE</scope>
    <source>
        <strain evidence="1">MNPRO001-30</strain>
        <tissue evidence="1">Meninges</tissue>
    </source>
</reference>
<dbReference type="EMBL" id="JAHQIW010000829">
    <property type="protein sequence ID" value="KAJ1350282.1"/>
    <property type="molecule type" value="Genomic_DNA"/>
</dbReference>
<protein>
    <submittedName>
        <fullName evidence="1">Uncharacterized protein</fullName>
    </submittedName>
</protein>
<gene>
    <name evidence="1" type="ORF">KIN20_006041</name>
</gene>
<dbReference type="Proteomes" id="UP001196413">
    <property type="component" value="Unassembled WGS sequence"/>
</dbReference>
<dbReference type="AlphaFoldDB" id="A0AAD5M126"/>
<evidence type="ECO:0000313" key="2">
    <source>
        <dbReference type="Proteomes" id="UP001196413"/>
    </source>
</evidence>
<organism evidence="1 2">
    <name type="scientific">Parelaphostrongylus tenuis</name>
    <name type="common">Meningeal worm</name>
    <dbReference type="NCBI Taxonomy" id="148309"/>
    <lineage>
        <taxon>Eukaryota</taxon>
        <taxon>Metazoa</taxon>
        <taxon>Ecdysozoa</taxon>
        <taxon>Nematoda</taxon>
        <taxon>Chromadorea</taxon>
        <taxon>Rhabditida</taxon>
        <taxon>Rhabditina</taxon>
        <taxon>Rhabditomorpha</taxon>
        <taxon>Strongyloidea</taxon>
        <taxon>Metastrongylidae</taxon>
        <taxon>Parelaphostrongylus</taxon>
    </lineage>
</organism>